<dbReference type="EMBL" id="BMZG01000006">
    <property type="protein sequence ID" value="GHA73402.1"/>
    <property type="molecule type" value="Genomic_DNA"/>
</dbReference>
<feature type="signal peptide" evidence="4">
    <location>
        <begin position="1"/>
        <end position="25"/>
    </location>
</feature>
<dbReference type="InterPro" id="IPR014340">
    <property type="entry name" value="LptA"/>
</dbReference>
<keyword evidence="1" id="KW-0813">Transport</keyword>
<keyword evidence="3" id="KW-0574">Periplasm</keyword>
<evidence type="ECO:0000256" key="3">
    <source>
        <dbReference type="ARBA" id="ARBA00022764"/>
    </source>
</evidence>
<dbReference type="GO" id="GO:0001530">
    <property type="term" value="F:lipopolysaccharide binding"/>
    <property type="evidence" value="ECO:0007669"/>
    <property type="project" value="InterPro"/>
</dbReference>
<dbReference type="InterPro" id="IPR005653">
    <property type="entry name" value="OstA-like_N"/>
</dbReference>
<dbReference type="GO" id="GO:0017089">
    <property type="term" value="F:glycolipid transfer activity"/>
    <property type="evidence" value="ECO:0007669"/>
    <property type="project" value="TreeGrafter"/>
</dbReference>
<reference evidence="6" key="1">
    <citation type="journal article" date="2014" name="Int. J. Syst. Evol. Microbiol.">
        <title>Complete genome sequence of Corynebacterium casei LMG S-19264T (=DSM 44701T), isolated from a smear-ripened cheese.</title>
        <authorList>
            <consortium name="US DOE Joint Genome Institute (JGI-PGF)"/>
            <person name="Walter F."/>
            <person name="Albersmeier A."/>
            <person name="Kalinowski J."/>
            <person name="Ruckert C."/>
        </authorList>
    </citation>
    <scope>NUCLEOTIDE SEQUENCE</scope>
    <source>
        <strain evidence="6">KCTC 32501</strain>
    </source>
</reference>
<dbReference type="Proteomes" id="UP000614287">
    <property type="component" value="Unassembled WGS sequence"/>
</dbReference>
<dbReference type="PANTHER" id="PTHR36504">
    <property type="entry name" value="LIPOPOLYSACCHARIDE EXPORT SYSTEM PROTEIN LPTA"/>
    <property type="match status" value="1"/>
</dbReference>
<sequence length="182" mass="20016">MNTTLKRTLSGFALIALIAPTWINAAGPANRNLPFVVEADNAVYTDIEQTSQFSGNVILTQGTMVIHAANVETIVDPEGYQYATAKGGNKGLVHFRQQREGTNEWIDAYGEELIYDGKQNLIHLRRKAIMRRLSPAGKLIDEIKGDELVYNQLTEVFESKAVPGVSGRTKVIITPNSNASQK</sequence>
<dbReference type="NCBIfam" id="TIGR03002">
    <property type="entry name" value="outer_YhbN_LptA"/>
    <property type="match status" value="1"/>
</dbReference>
<feature type="chain" id="PRO_5035211630" description="Organic solvent tolerance-like N-terminal domain-containing protein" evidence="4">
    <location>
        <begin position="26"/>
        <end position="182"/>
    </location>
</feature>
<dbReference type="InterPro" id="IPR052037">
    <property type="entry name" value="LPS_export_LptA"/>
</dbReference>
<organism evidence="6 7">
    <name type="scientific">Formosimonas limnophila</name>
    <dbReference type="NCBI Taxonomy" id="1384487"/>
    <lineage>
        <taxon>Bacteria</taxon>
        <taxon>Pseudomonadati</taxon>
        <taxon>Pseudomonadota</taxon>
        <taxon>Betaproteobacteria</taxon>
        <taxon>Burkholderiales</taxon>
        <taxon>Burkholderiaceae</taxon>
        <taxon>Formosimonas</taxon>
    </lineage>
</organism>
<evidence type="ECO:0000256" key="1">
    <source>
        <dbReference type="ARBA" id="ARBA00022448"/>
    </source>
</evidence>
<reference evidence="6" key="2">
    <citation type="submission" date="2020-09" db="EMBL/GenBank/DDBJ databases">
        <authorList>
            <person name="Sun Q."/>
            <person name="Kim S."/>
        </authorList>
    </citation>
    <scope>NUCLEOTIDE SEQUENCE</scope>
    <source>
        <strain evidence="6">KCTC 32501</strain>
    </source>
</reference>
<evidence type="ECO:0000256" key="2">
    <source>
        <dbReference type="ARBA" id="ARBA00022729"/>
    </source>
</evidence>
<accession>A0A8J3CKX3</accession>
<evidence type="ECO:0000313" key="7">
    <source>
        <dbReference type="Proteomes" id="UP000614287"/>
    </source>
</evidence>
<evidence type="ECO:0000259" key="5">
    <source>
        <dbReference type="Pfam" id="PF03968"/>
    </source>
</evidence>
<protein>
    <recommendedName>
        <fullName evidence="5">Organic solvent tolerance-like N-terminal domain-containing protein</fullName>
    </recommendedName>
</protein>
<keyword evidence="7" id="KW-1185">Reference proteome</keyword>
<dbReference type="GO" id="GO:0030288">
    <property type="term" value="C:outer membrane-bounded periplasmic space"/>
    <property type="evidence" value="ECO:0007669"/>
    <property type="project" value="TreeGrafter"/>
</dbReference>
<dbReference type="Gene3D" id="2.60.450.10">
    <property type="entry name" value="Lipopolysaccharide (LPS) transport protein A like domain"/>
    <property type="match status" value="1"/>
</dbReference>
<dbReference type="RefSeq" id="WP_189493136.1">
    <property type="nucleotide sequence ID" value="NZ_BMZG01000006.1"/>
</dbReference>
<dbReference type="PANTHER" id="PTHR36504:SF1">
    <property type="entry name" value="LIPOPOLYSACCHARIDE EXPORT SYSTEM PROTEIN LPTA"/>
    <property type="match status" value="1"/>
</dbReference>
<dbReference type="GO" id="GO:0015920">
    <property type="term" value="P:lipopolysaccharide transport"/>
    <property type="evidence" value="ECO:0007669"/>
    <property type="project" value="InterPro"/>
</dbReference>
<dbReference type="Pfam" id="PF03968">
    <property type="entry name" value="LptD_N"/>
    <property type="match status" value="1"/>
</dbReference>
<dbReference type="AlphaFoldDB" id="A0A8J3CKX3"/>
<feature type="domain" description="Organic solvent tolerance-like N-terminal" evidence="5">
    <location>
        <begin position="37"/>
        <end position="155"/>
    </location>
</feature>
<evidence type="ECO:0000313" key="6">
    <source>
        <dbReference type="EMBL" id="GHA73402.1"/>
    </source>
</evidence>
<keyword evidence="2 4" id="KW-0732">Signal</keyword>
<gene>
    <name evidence="6" type="ORF">GCM10009007_12950</name>
</gene>
<comment type="caution">
    <text evidence="6">The sequence shown here is derived from an EMBL/GenBank/DDBJ whole genome shotgun (WGS) entry which is preliminary data.</text>
</comment>
<dbReference type="GO" id="GO:0009279">
    <property type="term" value="C:cell outer membrane"/>
    <property type="evidence" value="ECO:0007669"/>
    <property type="project" value="TreeGrafter"/>
</dbReference>
<name>A0A8J3CKX3_9BURK</name>
<evidence type="ECO:0000256" key="4">
    <source>
        <dbReference type="SAM" id="SignalP"/>
    </source>
</evidence>
<proteinExistence type="predicted"/>